<reference evidence="1" key="1">
    <citation type="submission" date="2022-02" db="EMBL/GenBank/DDBJ databases">
        <title>Plant Genome Project.</title>
        <authorList>
            <person name="Zhang R.-G."/>
        </authorList>
    </citation>
    <scope>NUCLEOTIDE SEQUENCE</scope>
    <source>
        <strain evidence="1">AT1</strain>
    </source>
</reference>
<proteinExistence type="predicted"/>
<gene>
    <name evidence="1" type="ORF">RHMOL_Rhmol13G0048900</name>
</gene>
<comment type="caution">
    <text evidence="1">The sequence shown here is derived from an EMBL/GenBank/DDBJ whole genome shotgun (WGS) entry which is preliminary data.</text>
</comment>
<name>A0ACC0L3M1_RHOML</name>
<evidence type="ECO:0000313" key="2">
    <source>
        <dbReference type="Proteomes" id="UP001062846"/>
    </source>
</evidence>
<sequence length="152" mass="16694">MTTIQKTCILASFTLFLLLHPFEAKPSSTTQAESLVQWKNTLSFPSSLNSWSLNNLKNLCNWTGILCTTTGSVSSINLASTTIYGTLKNFDFTSFPNLTVFDLSNNSLSGSIPPNIGNLSSLQLLDLSNNYFVESIPPDIGMLSELHYISLF</sequence>
<keyword evidence="2" id="KW-1185">Reference proteome</keyword>
<accession>A0ACC0L3M1</accession>
<organism evidence="1 2">
    <name type="scientific">Rhododendron molle</name>
    <name type="common">Chinese azalea</name>
    <name type="synonym">Azalea mollis</name>
    <dbReference type="NCBI Taxonomy" id="49168"/>
    <lineage>
        <taxon>Eukaryota</taxon>
        <taxon>Viridiplantae</taxon>
        <taxon>Streptophyta</taxon>
        <taxon>Embryophyta</taxon>
        <taxon>Tracheophyta</taxon>
        <taxon>Spermatophyta</taxon>
        <taxon>Magnoliopsida</taxon>
        <taxon>eudicotyledons</taxon>
        <taxon>Gunneridae</taxon>
        <taxon>Pentapetalae</taxon>
        <taxon>asterids</taxon>
        <taxon>Ericales</taxon>
        <taxon>Ericaceae</taxon>
        <taxon>Ericoideae</taxon>
        <taxon>Rhodoreae</taxon>
        <taxon>Rhododendron</taxon>
    </lineage>
</organism>
<protein>
    <submittedName>
        <fullName evidence="1">Uncharacterized protein</fullName>
    </submittedName>
</protein>
<dbReference type="EMBL" id="CM046400">
    <property type="protein sequence ID" value="KAI8523111.1"/>
    <property type="molecule type" value="Genomic_DNA"/>
</dbReference>
<dbReference type="Proteomes" id="UP001062846">
    <property type="component" value="Chromosome 13"/>
</dbReference>
<evidence type="ECO:0000313" key="1">
    <source>
        <dbReference type="EMBL" id="KAI8523111.1"/>
    </source>
</evidence>